<evidence type="ECO:0000256" key="3">
    <source>
        <dbReference type="ARBA" id="ARBA00013014"/>
    </source>
</evidence>
<feature type="domain" description="Ketopantoate reductase N-terminal" evidence="11">
    <location>
        <begin position="16"/>
        <end position="163"/>
    </location>
</feature>
<evidence type="ECO:0000256" key="10">
    <source>
        <dbReference type="RuleBase" id="RU362068"/>
    </source>
</evidence>
<dbReference type="EMBL" id="BAAAFA010000009">
    <property type="protein sequence ID" value="GAA0820537.1"/>
    <property type="molecule type" value="Genomic_DNA"/>
</dbReference>
<name>A0ABP3WIC9_9GAMM</name>
<comment type="caution">
    <text evidence="13">The sequence shown here is derived from an EMBL/GenBank/DDBJ whole genome shotgun (WGS) entry which is preliminary data.</text>
</comment>
<dbReference type="Proteomes" id="UP001500021">
    <property type="component" value="Unassembled WGS sequence"/>
</dbReference>
<dbReference type="Gene3D" id="1.10.1040.10">
    <property type="entry name" value="N-(1-d-carboxylethyl)-l-norvaline Dehydrogenase, domain 2"/>
    <property type="match status" value="1"/>
</dbReference>
<dbReference type="SUPFAM" id="SSF51735">
    <property type="entry name" value="NAD(P)-binding Rossmann-fold domains"/>
    <property type="match status" value="1"/>
</dbReference>
<keyword evidence="14" id="KW-1185">Reference proteome</keyword>
<evidence type="ECO:0000256" key="8">
    <source>
        <dbReference type="ARBA" id="ARBA00032024"/>
    </source>
</evidence>
<protein>
    <recommendedName>
        <fullName evidence="4 10">2-dehydropantoate 2-reductase</fullName>
        <ecNumber evidence="3 10">1.1.1.169</ecNumber>
    </recommendedName>
    <alternativeName>
        <fullName evidence="8 10">Ketopantoate reductase</fullName>
    </alternativeName>
</protein>
<gene>
    <name evidence="13" type="primary">panE</name>
    <name evidence="13" type="ORF">GCM10009111_26170</name>
</gene>
<feature type="domain" description="Ketopantoate reductase C-terminal" evidence="12">
    <location>
        <begin position="190"/>
        <end position="310"/>
    </location>
</feature>
<dbReference type="RefSeq" id="WP_343817993.1">
    <property type="nucleotide sequence ID" value="NZ_BAAAFA010000009.1"/>
</dbReference>
<dbReference type="PANTHER" id="PTHR43765:SF2">
    <property type="entry name" value="2-DEHYDROPANTOATE 2-REDUCTASE"/>
    <property type="match status" value="1"/>
</dbReference>
<dbReference type="InterPro" id="IPR036291">
    <property type="entry name" value="NAD(P)-bd_dom_sf"/>
</dbReference>
<evidence type="ECO:0000256" key="2">
    <source>
        <dbReference type="ARBA" id="ARBA00007870"/>
    </source>
</evidence>
<sequence>MKNSLTASTHNLSKRIVVVGQGAIGLLYYHHFSQQNYQVSLQASTSISSSTTSYSFTAYNTTTEHNFLLQHTQTVDIQNADIILICVKSYQAAVVIEQLAPLIKPKSIIVLAHNGMGVYEEIKGYLPTTQPILALLTTHGCLRNKPLAITHTGIGKTDIGLLNGNLSLDTIEALTLLFNQAIPVAEYHHNINNKQWLKLAINCVINPITALHNIENGQVNQYKFTPLVTKILEEVIAVAKKEGVTFSFDKLFEVVHGVATATAKNSSSMRCDVIAKRVTEIAYINGYIHRLGEKHGIATVENTRLWQQITTLTDT</sequence>
<evidence type="ECO:0000256" key="9">
    <source>
        <dbReference type="ARBA" id="ARBA00048793"/>
    </source>
</evidence>
<keyword evidence="5 10" id="KW-0566">Pantothenate biosynthesis</keyword>
<dbReference type="NCBIfam" id="TIGR00745">
    <property type="entry name" value="apbA_panE"/>
    <property type="match status" value="1"/>
</dbReference>
<evidence type="ECO:0000259" key="12">
    <source>
        <dbReference type="Pfam" id="PF08546"/>
    </source>
</evidence>
<evidence type="ECO:0000256" key="7">
    <source>
        <dbReference type="ARBA" id="ARBA00023002"/>
    </source>
</evidence>
<reference evidence="14" key="1">
    <citation type="journal article" date="2019" name="Int. J. Syst. Evol. Microbiol.">
        <title>The Global Catalogue of Microorganisms (GCM) 10K type strain sequencing project: providing services to taxonomists for standard genome sequencing and annotation.</title>
        <authorList>
            <consortium name="The Broad Institute Genomics Platform"/>
            <consortium name="The Broad Institute Genome Sequencing Center for Infectious Disease"/>
            <person name="Wu L."/>
            <person name="Ma J."/>
        </authorList>
    </citation>
    <scope>NUCLEOTIDE SEQUENCE [LARGE SCALE GENOMIC DNA]</scope>
    <source>
        <strain evidence="14">JCM 15608</strain>
    </source>
</reference>
<dbReference type="InterPro" id="IPR013752">
    <property type="entry name" value="KPA_reductase"/>
</dbReference>
<evidence type="ECO:0000256" key="6">
    <source>
        <dbReference type="ARBA" id="ARBA00022857"/>
    </source>
</evidence>
<evidence type="ECO:0000256" key="4">
    <source>
        <dbReference type="ARBA" id="ARBA00019465"/>
    </source>
</evidence>
<dbReference type="InterPro" id="IPR013332">
    <property type="entry name" value="KPR_N"/>
</dbReference>
<comment type="similarity">
    <text evidence="2 10">Belongs to the ketopantoate reductase family.</text>
</comment>
<evidence type="ECO:0000259" key="11">
    <source>
        <dbReference type="Pfam" id="PF02558"/>
    </source>
</evidence>
<dbReference type="InterPro" id="IPR050838">
    <property type="entry name" value="Ketopantoate_reductase"/>
</dbReference>
<dbReference type="Gene3D" id="3.40.50.720">
    <property type="entry name" value="NAD(P)-binding Rossmann-like Domain"/>
    <property type="match status" value="1"/>
</dbReference>
<dbReference type="Pfam" id="PF08546">
    <property type="entry name" value="ApbA_C"/>
    <property type="match status" value="1"/>
</dbReference>
<evidence type="ECO:0000313" key="13">
    <source>
        <dbReference type="EMBL" id="GAA0820537.1"/>
    </source>
</evidence>
<dbReference type="InterPro" id="IPR013328">
    <property type="entry name" value="6PGD_dom2"/>
</dbReference>
<evidence type="ECO:0000256" key="5">
    <source>
        <dbReference type="ARBA" id="ARBA00022655"/>
    </source>
</evidence>
<comment type="function">
    <text evidence="10">Catalyzes the NADPH-dependent reduction of ketopantoate into pantoic acid.</text>
</comment>
<organism evidence="13 14">
    <name type="scientific">Colwellia asteriadis</name>
    <dbReference type="NCBI Taxonomy" id="517723"/>
    <lineage>
        <taxon>Bacteria</taxon>
        <taxon>Pseudomonadati</taxon>
        <taxon>Pseudomonadota</taxon>
        <taxon>Gammaproteobacteria</taxon>
        <taxon>Alteromonadales</taxon>
        <taxon>Colwelliaceae</taxon>
        <taxon>Colwellia</taxon>
    </lineage>
</organism>
<comment type="pathway">
    <text evidence="1 10">Cofactor biosynthesis; (R)-pantothenate biosynthesis; (R)-pantoate from 3-methyl-2-oxobutanoate: step 2/2.</text>
</comment>
<dbReference type="InterPro" id="IPR003710">
    <property type="entry name" value="ApbA"/>
</dbReference>
<dbReference type="SUPFAM" id="SSF48179">
    <property type="entry name" value="6-phosphogluconate dehydrogenase C-terminal domain-like"/>
    <property type="match status" value="1"/>
</dbReference>
<evidence type="ECO:0000313" key="14">
    <source>
        <dbReference type="Proteomes" id="UP001500021"/>
    </source>
</evidence>
<dbReference type="PANTHER" id="PTHR43765">
    <property type="entry name" value="2-DEHYDROPANTOATE 2-REDUCTASE-RELATED"/>
    <property type="match status" value="1"/>
</dbReference>
<evidence type="ECO:0000256" key="1">
    <source>
        <dbReference type="ARBA" id="ARBA00004994"/>
    </source>
</evidence>
<keyword evidence="7 10" id="KW-0560">Oxidoreductase</keyword>
<accession>A0ABP3WIC9</accession>
<dbReference type="Pfam" id="PF02558">
    <property type="entry name" value="ApbA"/>
    <property type="match status" value="1"/>
</dbReference>
<proteinExistence type="inferred from homology"/>
<keyword evidence="6 10" id="KW-0521">NADP</keyword>
<dbReference type="EC" id="1.1.1.169" evidence="3 10"/>
<comment type="catalytic activity">
    <reaction evidence="9 10">
        <text>(R)-pantoate + NADP(+) = 2-dehydropantoate + NADPH + H(+)</text>
        <dbReference type="Rhea" id="RHEA:16233"/>
        <dbReference type="ChEBI" id="CHEBI:11561"/>
        <dbReference type="ChEBI" id="CHEBI:15378"/>
        <dbReference type="ChEBI" id="CHEBI:15980"/>
        <dbReference type="ChEBI" id="CHEBI:57783"/>
        <dbReference type="ChEBI" id="CHEBI:58349"/>
        <dbReference type="EC" id="1.1.1.169"/>
    </reaction>
</comment>
<dbReference type="InterPro" id="IPR008927">
    <property type="entry name" value="6-PGluconate_DH-like_C_sf"/>
</dbReference>